<protein>
    <submittedName>
        <fullName evidence="1">Uncharacterized protein</fullName>
    </submittedName>
</protein>
<evidence type="ECO:0000313" key="1">
    <source>
        <dbReference type="EMBL" id="KJV79861.1"/>
    </source>
</evidence>
<sequence>MAQCYQTSFENYEPHTIAFYLIEVAEAFRSLSVYDISSNL</sequence>
<dbReference type="EMBL" id="LAOD01000044">
    <property type="protein sequence ID" value="KJV79861.1"/>
    <property type="molecule type" value="Genomic_DNA"/>
</dbReference>
<dbReference type="GeneID" id="97804818"/>
<dbReference type="AlphaFoldDB" id="A0A0F3PIU6"/>
<dbReference type="Proteomes" id="UP000033722">
    <property type="component" value="Unassembled WGS sequence"/>
</dbReference>
<evidence type="ECO:0000313" key="2">
    <source>
        <dbReference type="EMBL" id="KJV85975.1"/>
    </source>
</evidence>
<comment type="caution">
    <text evidence="1">The sequence shown here is derived from an EMBL/GenBank/DDBJ whole genome shotgun (WGS) entry which is preliminary data.</text>
</comment>
<proteinExistence type="predicted"/>
<name>A0A0F3PIU6_ANAPH</name>
<dbReference type="EMBL" id="LAOD01000017">
    <property type="protein sequence ID" value="KJV85975.1"/>
    <property type="molecule type" value="Genomic_DNA"/>
</dbReference>
<evidence type="ECO:0000313" key="3">
    <source>
        <dbReference type="Proteomes" id="UP000033722"/>
    </source>
</evidence>
<gene>
    <name evidence="2" type="ORF">APHCRT_0819</name>
    <name evidence="1" type="ORF">APHCRT_1638</name>
</gene>
<dbReference type="PATRIC" id="fig|1359157.3.peg.1572"/>
<accession>A0A0F3PIU6</accession>
<dbReference type="RefSeq" id="WP_080662890.1">
    <property type="nucleotide sequence ID" value="NZ_LAOD01000017.1"/>
</dbReference>
<reference evidence="1 3" key="1">
    <citation type="submission" date="2015-01" db="EMBL/GenBank/DDBJ databases">
        <title>Genome Sequencing of Rickettsiales.</title>
        <authorList>
            <person name="Daugherty S.C."/>
            <person name="Su Q."/>
            <person name="Abolude K."/>
            <person name="Beier-Sexton M."/>
            <person name="Carlyon J.A."/>
            <person name="Carter R."/>
            <person name="Day N.P."/>
            <person name="Dumler S.J."/>
            <person name="Dyachenko V."/>
            <person name="Godinez A."/>
            <person name="Kurtti T.J."/>
            <person name="Lichay M."/>
            <person name="Mullins K.E."/>
            <person name="Ott S."/>
            <person name="Pappas-Brown V."/>
            <person name="Paris D.H."/>
            <person name="Patel P."/>
            <person name="Richards A.L."/>
            <person name="Sadzewicz L."/>
            <person name="Sears K."/>
            <person name="Seidman D."/>
            <person name="Sengamalay N."/>
            <person name="Stenos J."/>
            <person name="Tallon L.J."/>
            <person name="Vincent G."/>
            <person name="Fraser C.M."/>
            <person name="Munderloh U."/>
            <person name="Dunning-Hotopp J.C."/>
        </authorList>
    </citation>
    <scope>NUCLEOTIDE SEQUENCE [LARGE SCALE GENOMIC DNA]</scope>
    <source>
        <strain evidence="1 3">CRT53-1</strain>
    </source>
</reference>
<organism evidence="1 3">
    <name type="scientific">Anaplasma phagocytophilum str. CRT53-1</name>
    <dbReference type="NCBI Taxonomy" id="1359157"/>
    <lineage>
        <taxon>Bacteria</taxon>
        <taxon>Pseudomonadati</taxon>
        <taxon>Pseudomonadota</taxon>
        <taxon>Alphaproteobacteria</taxon>
        <taxon>Rickettsiales</taxon>
        <taxon>Anaplasmataceae</taxon>
        <taxon>Anaplasma</taxon>
        <taxon>phagocytophilum group</taxon>
    </lineage>
</organism>